<protein>
    <submittedName>
        <fullName evidence="2">Uncharacterized protein</fullName>
    </submittedName>
</protein>
<name>I7ZB18_9GAMM</name>
<evidence type="ECO:0000313" key="2">
    <source>
        <dbReference type="EMBL" id="EIT69044.1"/>
    </source>
</evidence>
<dbReference type="Proteomes" id="UP000003704">
    <property type="component" value="Unassembled WGS sequence"/>
</dbReference>
<feature type="chain" id="PRO_5003712805" evidence="1">
    <location>
        <begin position="23"/>
        <end position="237"/>
    </location>
</feature>
<proteinExistence type="predicted"/>
<feature type="signal peptide" evidence="1">
    <location>
        <begin position="1"/>
        <end position="22"/>
    </location>
</feature>
<keyword evidence="1" id="KW-0732">Signal</keyword>
<dbReference type="EMBL" id="AKGD01000002">
    <property type="protein sequence ID" value="EIT69044.1"/>
    <property type="molecule type" value="Genomic_DNA"/>
</dbReference>
<evidence type="ECO:0000313" key="3">
    <source>
        <dbReference type="Proteomes" id="UP000003704"/>
    </source>
</evidence>
<keyword evidence="3" id="KW-1185">Reference proteome</keyword>
<organism evidence="2 3">
    <name type="scientific">Hydrocarboniphaga effusa AP103</name>
    <dbReference type="NCBI Taxonomy" id="1172194"/>
    <lineage>
        <taxon>Bacteria</taxon>
        <taxon>Pseudomonadati</taxon>
        <taxon>Pseudomonadota</taxon>
        <taxon>Gammaproteobacteria</taxon>
        <taxon>Nevskiales</taxon>
        <taxon>Nevskiaceae</taxon>
        <taxon>Hydrocarboniphaga</taxon>
    </lineage>
</organism>
<gene>
    <name evidence="2" type="ORF">WQQ_26260</name>
</gene>
<accession>I7ZB18</accession>
<dbReference type="STRING" id="1172194.WQQ_26260"/>
<comment type="caution">
    <text evidence="2">The sequence shown here is derived from an EMBL/GenBank/DDBJ whole genome shotgun (WGS) entry which is preliminary data.</text>
</comment>
<reference evidence="2 3" key="1">
    <citation type="journal article" date="2012" name="J. Bacteriol.">
        <title>Genome Sequence of n-Alkane-Degrading Hydrocarboniphaga effusa Strain AP103T (ATCC BAA-332T).</title>
        <authorList>
            <person name="Chang H.K."/>
            <person name="Zylstra G.J."/>
            <person name="Chae J.C."/>
        </authorList>
    </citation>
    <scope>NUCLEOTIDE SEQUENCE [LARGE SCALE GENOMIC DNA]</scope>
    <source>
        <strain evidence="2 3">AP103</strain>
    </source>
</reference>
<sequence>MAAMRALLLATAAWLFTLCAQAAPRCELRQVLRLNASDEVTVCGAEVRLRNGKSQRSLKFAAGVDQVFLLPEHLGFGIRRGEQLSLLRGQDIVPLSTMSGLRQLLPLADRSVVALIAQPGGSKLLYLKSASNAAELWKSPRTLLDAARTGETTVAVLSNDGLVEMIELRTAKPFKTFVVASGTERIFADIEKRSLVAVQRKARLLQRCDLAGGRCAKPERFDELGFVVDAAGKTYLE</sequence>
<dbReference type="AlphaFoldDB" id="I7ZB18"/>
<evidence type="ECO:0000256" key="1">
    <source>
        <dbReference type="SAM" id="SignalP"/>
    </source>
</evidence>